<dbReference type="Proteomes" id="UP000426246">
    <property type="component" value="Chromosome"/>
</dbReference>
<dbReference type="PANTHER" id="PTHR43308:SF5">
    <property type="entry name" value="S-LAYER PROTEIN _ PEPTIDOGLYCAN ENDO-BETA-N-ACETYLGLUCOSAMINIDASE"/>
    <property type="match status" value="1"/>
</dbReference>
<dbReference type="InterPro" id="IPR001119">
    <property type="entry name" value="SLH_dom"/>
</dbReference>
<feature type="compositionally biased region" description="Gly residues" evidence="1">
    <location>
        <begin position="179"/>
        <end position="194"/>
    </location>
</feature>
<reference evidence="4" key="1">
    <citation type="submission" date="2018-11" db="EMBL/GenBank/DDBJ databases">
        <title>Complete genome sequence of Paenibacillus sp. ML311-T8.</title>
        <authorList>
            <person name="Nam Y.-D."/>
            <person name="Kang J."/>
            <person name="Chung W.-H."/>
            <person name="Park Y.S."/>
        </authorList>
    </citation>
    <scope>NUCLEOTIDE SEQUENCE [LARGE SCALE GENOMIC DNA]</scope>
    <source>
        <strain evidence="4">ML311-T8</strain>
    </source>
</reference>
<keyword evidence="4" id="KW-1185">Reference proteome</keyword>
<gene>
    <name evidence="3" type="ORF">EHS13_28225</name>
</gene>
<dbReference type="Pfam" id="PF00395">
    <property type="entry name" value="SLH"/>
    <property type="match status" value="3"/>
</dbReference>
<evidence type="ECO:0000313" key="3">
    <source>
        <dbReference type="EMBL" id="QGR00278.1"/>
    </source>
</evidence>
<feature type="region of interest" description="Disordered" evidence="1">
    <location>
        <begin position="179"/>
        <end position="198"/>
    </location>
</feature>
<dbReference type="Gene3D" id="2.60.40.1080">
    <property type="match status" value="1"/>
</dbReference>
<dbReference type="PANTHER" id="PTHR43308">
    <property type="entry name" value="OUTER MEMBRANE PROTEIN ALPHA-RELATED"/>
    <property type="match status" value="1"/>
</dbReference>
<feature type="domain" description="SLH" evidence="2">
    <location>
        <begin position="528"/>
        <end position="588"/>
    </location>
</feature>
<evidence type="ECO:0000259" key="2">
    <source>
        <dbReference type="PROSITE" id="PS51272"/>
    </source>
</evidence>
<dbReference type="KEGG" id="ppsc:EHS13_28225"/>
<protein>
    <submittedName>
        <fullName evidence="3">S-layer homology domain-containing protein</fullName>
    </submittedName>
</protein>
<evidence type="ECO:0000313" key="4">
    <source>
        <dbReference type="Proteomes" id="UP000426246"/>
    </source>
</evidence>
<dbReference type="InterPro" id="IPR051465">
    <property type="entry name" value="Cell_Envelope_Struct_Comp"/>
</dbReference>
<dbReference type="AlphaFoldDB" id="A0A6B8RWJ1"/>
<feature type="domain" description="SLH" evidence="2">
    <location>
        <begin position="458"/>
        <end position="521"/>
    </location>
</feature>
<organism evidence="3 4">
    <name type="scientific">Paenibacillus psychroresistens</name>
    <dbReference type="NCBI Taxonomy" id="1778678"/>
    <lineage>
        <taxon>Bacteria</taxon>
        <taxon>Bacillati</taxon>
        <taxon>Bacillota</taxon>
        <taxon>Bacilli</taxon>
        <taxon>Bacillales</taxon>
        <taxon>Paenibacillaceae</taxon>
        <taxon>Paenibacillus</taxon>
    </lineage>
</organism>
<dbReference type="OrthoDB" id="1723494at2"/>
<dbReference type="PROSITE" id="PS51272">
    <property type="entry name" value="SLH"/>
    <property type="match status" value="3"/>
</dbReference>
<proteinExistence type="predicted"/>
<evidence type="ECO:0000256" key="1">
    <source>
        <dbReference type="SAM" id="MobiDB-lite"/>
    </source>
</evidence>
<feature type="domain" description="SLH" evidence="2">
    <location>
        <begin position="397"/>
        <end position="457"/>
    </location>
</feature>
<sequence>MLTPVLAFASASYSKGNVTGSVYSTTYAPSGVQVYVYAPGATTAYTTTSATYISNGINDYEYLLDTDVTGVTYRYVTLVTDTVSQVVYDVPTIAFTSPIYNATIGSQVTSVVYATYSNGDIEDASAYATIISDNVSVATVNAGTITPVSVGYSNLTATYAGQSVTSTVYVYAASTGNPGSGNPGSGDPGTGGGATPAPTVTISADANGNVDATSLTNAFANSLSVTIKITGESALLPASALVEAAKKAGASLTITSDNGSITIPLSVLKLDDLAKALGISVADLTIKVTISKVTGATLDAIKAAAATSGATLLADAIDFNVQAVAKDGKSINVDFGNTYVSRTLNVNSTVDSSNTTGILYNPDAKTFNFVPSTFANANGKSVATLKRNGSSIYTVASFNKSFSDISTHWAKKDIELLANKVVVEGMSSTTFAPESNITRAQFAALVVRSLGLTTSVTSNTYFKDVNASDWFAGAVTAAAKAGLINGYEDGTFAPNKQITREELAALVVRALKYAGVKADVTVAQQATLLAKYTDSNKIVWAQAEVAAAINAGIINGLTDKTIGSNKTATRAQSATMLKRFLTKAEFIN</sequence>
<dbReference type="EMBL" id="CP034235">
    <property type="protein sequence ID" value="QGR00278.1"/>
    <property type="molecule type" value="Genomic_DNA"/>
</dbReference>
<accession>A0A6B8RWJ1</accession>
<name>A0A6B8RWJ1_9BACL</name>